<dbReference type="EMBL" id="LDER01000395">
    <property type="protein sequence ID" value="RVU60235.1"/>
    <property type="molecule type" value="Genomic_DNA"/>
</dbReference>
<dbReference type="Proteomes" id="UP000286687">
    <property type="component" value="Unassembled WGS sequence"/>
</dbReference>
<comment type="caution">
    <text evidence="1">The sequence shown here is derived from an EMBL/GenBank/DDBJ whole genome shotgun (WGS) entry which is preliminary data.</text>
</comment>
<protein>
    <submittedName>
        <fullName evidence="1">Uncharacterized protein</fullName>
    </submittedName>
</protein>
<evidence type="ECO:0000313" key="2">
    <source>
        <dbReference type="Proteomes" id="UP000286687"/>
    </source>
</evidence>
<dbReference type="AlphaFoldDB" id="A0A437SA04"/>
<dbReference type="RefSeq" id="WP_127814713.1">
    <property type="nucleotide sequence ID" value="NZ_LDER01000395.1"/>
</dbReference>
<gene>
    <name evidence="1" type="ORF">BM74_32570</name>
</gene>
<reference evidence="1 2" key="1">
    <citation type="submission" date="2018-01" db="EMBL/GenBank/DDBJ databases">
        <title>Complete genome sequence of G25-42.</title>
        <authorList>
            <person name="Zheng Z."/>
            <person name="Sun M."/>
        </authorList>
    </citation>
    <scope>NUCLEOTIDE SEQUENCE [LARGE SCALE GENOMIC DNA]</scope>
    <source>
        <strain evidence="1 2">G25-42</strain>
    </source>
</reference>
<proteinExistence type="predicted"/>
<sequence length="79" mass="9392">MQHPLYNFKVKGNFRSVSDQERGFKELYEFIASRTGLDKELGLDQYEMKRLSEGKEVKTFSWEGLEDGENDIDYFKIMQ</sequence>
<evidence type="ECO:0000313" key="1">
    <source>
        <dbReference type="EMBL" id="RVU60235.1"/>
    </source>
</evidence>
<name>A0A437SA04_BACTU</name>
<accession>A0A437SA04</accession>
<organism evidence="1 2">
    <name type="scientific">Bacillus thuringiensis</name>
    <dbReference type="NCBI Taxonomy" id="1428"/>
    <lineage>
        <taxon>Bacteria</taxon>
        <taxon>Bacillati</taxon>
        <taxon>Bacillota</taxon>
        <taxon>Bacilli</taxon>
        <taxon>Bacillales</taxon>
        <taxon>Bacillaceae</taxon>
        <taxon>Bacillus</taxon>
        <taxon>Bacillus cereus group</taxon>
    </lineage>
</organism>